<dbReference type="OrthoDB" id="6758316at2759"/>
<evidence type="ECO:0000313" key="2">
    <source>
        <dbReference type="EMBL" id="CAH1966189.1"/>
    </source>
</evidence>
<feature type="compositionally biased region" description="Low complexity" evidence="1">
    <location>
        <begin position="277"/>
        <end position="293"/>
    </location>
</feature>
<name>A0A9P0K416_ACAOB</name>
<organism evidence="2 3">
    <name type="scientific">Acanthoscelides obtectus</name>
    <name type="common">Bean weevil</name>
    <name type="synonym">Bruchus obtectus</name>
    <dbReference type="NCBI Taxonomy" id="200917"/>
    <lineage>
        <taxon>Eukaryota</taxon>
        <taxon>Metazoa</taxon>
        <taxon>Ecdysozoa</taxon>
        <taxon>Arthropoda</taxon>
        <taxon>Hexapoda</taxon>
        <taxon>Insecta</taxon>
        <taxon>Pterygota</taxon>
        <taxon>Neoptera</taxon>
        <taxon>Endopterygota</taxon>
        <taxon>Coleoptera</taxon>
        <taxon>Polyphaga</taxon>
        <taxon>Cucujiformia</taxon>
        <taxon>Chrysomeloidea</taxon>
        <taxon>Chrysomelidae</taxon>
        <taxon>Bruchinae</taxon>
        <taxon>Bruchini</taxon>
        <taxon>Acanthoscelides</taxon>
    </lineage>
</organism>
<reference evidence="2" key="1">
    <citation type="submission" date="2022-03" db="EMBL/GenBank/DDBJ databases">
        <authorList>
            <person name="Sayadi A."/>
        </authorList>
    </citation>
    <scope>NUCLEOTIDE SEQUENCE</scope>
</reference>
<evidence type="ECO:0000256" key="1">
    <source>
        <dbReference type="SAM" id="MobiDB-lite"/>
    </source>
</evidence>
<keyword evidence="3" id="KW-1185">Reference proteome</keyword>
<sequence length="606" mass="69585">MEPKKDMLSKLQNYRNQAAVTAVQLWKAKGEAEAYAEETEKLRILSGELRKRIAEVERETKEFEPLVKIAETTLQSLRQTMEINSMSIIIHKEHEKCVTIEVRQYKQKVADILDKYSTHIEERKEELANDNPKCKILHEKLDQKKKVKFTCMSLEQQIRLNRRKKETFEDFARLRIVCFAKTWLDRKMYEERNSVLSQLITQKREVMCKLMEVTEKLQYKQKMRYIKDTSYTSAATPHIVFSQPADTKPVPKKTQKEKKDSENKEPVKEKNNPFDGLQFLLEKTTTKQLTETKPSLPAQPRVTNASVPMPKSQSHVSKVVILDNQLLKPPESPQPNPSLIRAEKSKERDAKLQKVLSDFKRKISHHTSIEVPKKGQYVPSIEKQDAKRMKCNIERNKKDVVPSQESMLYSQEEHEMRFVSQQSETAENKPNQQDRLDVNQNETLLMKPNKRKVTFADESILPSESFFRGGQPMETGMVMNKGDHQIGVVNMNNDALKSSENEYMQFSMSFGGKMPSSSLPNFGISNNGPGLFKKPSNPIGNDLKQSRGLNLGNEPESNMDVSFNYGDVSGFNDTGDYDASVMLSPTDDYQSTGSAISKTFAFNFRN</sequence>
<feature type="compositionally biased region" description="Basic and acidic residues" evidence="1">
    <location>
        <begin position="257"/>
        <end position="272"/>
    </location>
</feature>
<dbReference type="Proteomes" id="UP001152888">
    <property type="component" value="Unassembled WGS sequence"/>
</dbReference>
<feature type="region of interest" description="Disordered" evidence="1">
    <location>
        <begin position="412"/>
        <end position="434"/>
    </location>
</feature>
<dbReference type="EMBL" id="CAKOFQ010006731">
    <property type="protein sequence ID" value="CAH1966189.1"/>
    <property type="molecule type" value="Genomic_DNA"/>
</dbReference>
<protein>
    <submittedName>
        <fullName evidence="2">Uncharacterized protein</fullName>
    </submittedName>
</protein>
<feature type="region of interest" description="Disordered" evidence="1">
    <location>
        <begin position="237"/>
        <end position="313"/>
    </location>
</feature>
<accession>A0A9P0K416</accession>
<evidence type="ECO:0000313" key="3">
    <source>
        <dbReference type="Proteomes" id="UP001152888"/>
    </source>
</evidence>
<gene>
    <name evidence="2" type="ORF">ACAOBT_LOCUS6703</name>
</gene>
<feature type="compositionally biased region" description="Polar residues" evidence="1">
    <location>
        <begin position="301"/>
        <end position="313"/>
    </location>
</feature>
<proteinExistence type="predicted"/>
<feature type="compositionally biased region" description="Polar residues" evidence="1">
    <location>
        <begin position="419"/>
        <end position="431"/>
    </location>
</feature>
<comment type="caution">
    <text evidence="2">The sequence shown here is derived from an EMBL/GenBank/DDBJ whole genome shotgun (WGS) entry which is preliminary data.</text>
</comment>
<dbReference type="AlphaFoldDB" id="A0A9P0K416"/>